<dbReference type="FunFam" id="3.30.420.10:FF:000032">
    <property type="entry name" value="Retrovirus-related Pol polyprotein from transposon 297-like Protein"/>
    <property type="match status" value="1"/>
</dbReference>
<comment type="caution">
    <text evidence="3">The sequence shown here is derived from an EMBL/GenBank/DDBJ whole genome shotgun (WGS) entry which is preliminary data.</text>
</comment>
<feature type="region of interest" description="Disordered" evidence="1">
    <location>
        <begin position="315"/>
        <end position="395"/>
    </location>
</feature>
<dbReference type="PANTHER" id="PTHR37984:SF15">
    <property type="entry name" value="INTEGRASE CATALYTIC DOMAIN-CONTAINING PROTEIN"/>
    <property type="match status" value="1"/>
</dbReference>
<dbReference type="Gene3D" id="3.30.420.10">
    <property type="entry name" value="Ribonuclease H-like superfamily/Ribonuclease H"/>
    <property type="match status" value="1"/>
</dbReference>
<dbReference type="InterPro" id="IPR036397">
    <property type="entry name" value="RNaseH_sf"/>
</dbReference>
<proteinExistence type="predicted"/>
<feature type="compositionally biased region" description="Acidic residues" evidence="1">
    <location>
        <begin position="340"/>
        <end position="352"/>
    </location>
</feature>
<protein>
    <recommendedName>
        <fullName evidence="2">Integrase catalytic domain-containing protein</fullName>
    </recommendedName>
</protein>
<accession>A0AAN9AVQ8</accession>
<feature type="domain" description="Integrase catalytic" evidence="2">
    <location>
        <begin position="33"/>
        <end position="191"/>
    </location>
</feature>
<dbReference type="EMBL" id="JBAMIC010000019">
    <property type="protein sequence ID" value="KAK7094260.1"/>
    <property type="molecule type" value="Genomic_DNA"/>
</dbReference>
<evidence type="ECO:0000313" key="4">
    <source>
        <dbReference type="Proteomes" id="UP001374579"/>
    </source>
</evidence>
<dbReference type="InterPro" id="IPR001584">
    <property type="entry name" value="Integrase_cat-core"/>
</dbReference>
<dbReference type="GO" id="GO:0015074">
    <property type="term" value="P:DNA integration"/>
    <property type="evidence" value="ECO:0007669"/>
    <property type="project" value="InterPro"/>
</dbReference>
<keyword evidence="4" id="KW-1185">Reference proteome</keyword>
<sequence>MFATVGKWVQECERCSFAKLPSVRATAPIGHLLASRPLEVVAMDFTLLEKATDGKENVLVLTDVFTKFTVAVPTRDQKAVTVAKVLTKEWFQKFGIPMRLHSDQGRNFEGEVIKELCILYGVKKSRTTAYHPQGNAQCERFNRTMHNRLSTLTDQKKKRWPEYLQKLVYVYNVTPHSSTGFSPYALLFGQEPRLPVDFLLGIGLEEGGLPTTEWVQVHRERLLQAHQLANQNLQQAAHERKRRLDKKVRGKSLQLSQRVLLRDHGMGRRKIHDAWKSEIFVVVEIPDQDGGPYVIKPENGGAPFRVNRAEIKEHLTPVQQAPRASIRLPEFQFQRRESSSDDTDESSSEDEVTGNGVRWANSSSGRRRVTNFPRQRPQRQGAGTHSNLHHLPRGPSASVQSVVVSENFMLSLVDRLLKRTE</sequence>
<dbReference type="Pfam" id="PF00665">
    <property type="entry name" value="rve"/>
    <property type="match status" value="1"/>
</dbReference>
<dbReference type="InterPro" id="IPR050951">
    <property type="entry name" value="Retrovirus_Pol_polyprotein"/>
</dbReference>
<reference evidence="3 4" key="1">
    <citation type="submission" date="2024-02" db="EMBL/GenBank/DDBJ databases">
        <title>Chromosome-scale genome assembly of the rough periwinkle Littorina saxatilis.</title>
        <authorList>
            <person name="De Jode A."/>
            <person name="Faria R."/>
            <person name="Formenti G."/>
            <person name="Sims Y."/>
            <person name="Smith T.P."/>
            <person name="Tracey A."/>
            <person name="Wood J.M.D."/>
            <person name="Zagrodzka Z.B."/>
            <person name="Johannesson K."/>
            <person name="Butlin R.K."/>
            <person name="Leder E.H."/>
        </authorList>
    </citation>
    <scope>NUCLEOTIDE SEQUENCE [LARGE SCALE GENOMIC DNA]</scope>
    <source>
        <strain evidence="3">Snail1</strain>
        <tissue evidence="3">Muscle</tissue>
    </source>
</reference>
<dbReference type="PANTHER" id="PTHR37984">
    <property type="entry name" value="PROTEIN CBG26694"/>
    <property type="match status" value="1"/>
</dbReference>
<dbReference type="SUPFAM" id="SSF53098">
    <property type="entry name" value="Ribonuclease H-like"/>
    <property type="match status" value="1"/>
</dbReference>
<evidence type="ECO:0000313" key="3">
    <source>
        <dbReference type="EMBL" id="KAK7094260.1"/>
    </source>
</evidence>
<dbReference type="AlphaFoldDB" id="A0AAN9AVQ8"/>
<dbReference type="PROSITE" id="PS50994">
    <property type="entry name" value="INTEGRASE"/>
    <property type="match status" value="1"/>
</dbReference>
<evidence type="ECO:0000259" key="2">
    <source>
        <dbReference type="PROSITE" id="PS50994"/>
    </source>
</evidence>
<organism evidence="3 4">
    <name type="scientific">Littorina saxatilis</name>
    <dbReference type="NCBI Taxonomy" id="31220"/>
    <lineage>
        <taxon>Eukaryota</taxon>
        <taxon>Metazoa</taxon>
        <taxon>Spiralia</taxon>
        <taxon>Lophotrochozoa</taxon>
        <taxon>Mollusca</taxon>
        <taxon>Gastropoda</taxon>
        <taxon>Caenogastropoda</taxon>
        <taxon>Littorinimorpha</taxon>
        <taxon>Littorinoidea</taxon>
        <taxon>Littorinidae</taxon>
        <taxon>Littorina</taxon>
    </lineage>
</organism>
<name>A0AAN9AVQ8_9CAEN</name>
<dbReference type="InterPro" id="IPR012337">
    <property type="entry name" value="RNaseH-like_sf"/>
</dbReference>
<dbReference type="Proteomes" id="UP001374579">
    <property type="component" value="Unassembled WGS sequence"/>
</dbReference>
<gene>
    <name evidence="3" type="ORF">V1264_007904</name>
</gene>
<dbReference type="GO" id="GO:0003676">
    <property type="term" value="F:nucleic acid binding"/>
    <property type="evidence" value="ECO:0007669"/>
    <property type="project" value="InterPro"/>
</dbReference>
<evidence type="ECO:0000256" key="1">
    <source>
        <dbReference type="SAM" id="MobiDB-lite"/>
    </source>
</evidence>